<reference evidence="2" key="1">
    <citation type="submission" date="2021-08" db="EMBL/GenBank/DDBJ databases">
        <title>Chromosome-Level Trichoderma cornu-damae using Hi-C Data.</title>
        <authorList>
            <person name="Kim C.S."/>
        </authorList>
    </citation>
    <scope>NUCLEOTIDE SEQUENCE</scope>
    <source>
        <strain evidence="2">KA19-0412C</strain>
    </source>
</reference>
<dbReference type="AlphaFoldDB" id="A0A9P8QJ86"/>
<dbReference type="Gene3D" id="3.10.450.50">
    <property type="match status" value="1"/>
</dbReference>
<dbReference type="Proteomes" id="UP000827724">
    <property type="component" value="Unassembled WGS sequence"/>
</dbReference>
<dbReference type="InterPro" id="IPR032710">
    <property type="entry name" value="NTF2-like_dom_sf"/>
</dbReference>
<organism evidence="2 3">
    <name type="scientific">Trichoderma cornu-damae</name>
    <dbReference type="NCBI Taxonomy" id="654480"/>
    <lineage>
        <taxon>Eukaryota</taxon>
        <taxon>Fungi</taxon>
        <taxon>Dikarya</taxon>
        <taxon>Ascomycota</taxon>
        <taxon>Pezizomycotina</taxon>
        <taxon>Sordariomycetes</taxon>
        <taxon>Hypocreomycetidae</taxon>
        <taxon>Hypocreales</taxon>
        <taxon>Hypocreaceae</taxon>
        <taxon>Trichoderma</taxon>
    </lineage>
</organism>
<dbReference type="SUPFAM" id="SSF54427">
    <property type="entry name" value="NTF2-like"/>
    <property type="match status" value="1"/>
</dbReference>
<dbReference type="EMBL" id="JAIWOZ010000003">
    <property type="protein sequence ID" value="KAH6607370.1"/>
    <property type="molecule type" value="Genomic_DNA"/>
</dbReference>
<feature type="domain" description="SnoaL-like" evidence="1">
    <location>
        <begin position="11"/>
        <end position="119"/>
    </location>
</feature>
<keyword evidence="3" id="KW-1185">Reference proteome</keyword>
<accession>A0A9P8QJ86</accession>
<dbReference type="InterPro" id="IPR037401">
    <property type="entry name" value="SnoaL-like"/>
</dbReference>
<evidence type="ECO:0000259" key="1">
    <source>
        <dbReference type="Pfam" id="PF12680"/>
    </source>
</evidence>
<evidence type="ECO:0000313" key="3">
    <source>
        <dbReference type="Proteomes" id="UP000827724"/>
    </source>
</evidence>
<dbReference type="Pfam" id="PF12680">
    <property type="entry name" value="SnoaL_2"/>
    <property type="match status" value="1"/>
</dbReference>
<sequence length="129" mass="15019">MATTYAGFAMLESTFNSLDVDRILAMYAEDAKFSTNLFGLKEVDKARMREFYTDLFGSNDGVQFQTRAMGESTSMLIWECDVRWKVRKDWPDWGVLRGEEFAMRGVSVLRFRDGLIVEHKDSFWTVRSM</sequence>
<gene>
    <name evidence="2" type="ORF">Trco_003683</name>
</gene>
<evidence type="ECO:0000313" key="2">
    <source>
        <dbReference type="EMBL" id="KAH6607370.1"/>
    </source>
</evidence>
<name>A0A9P8QJ86_9HYPO</name>
<dbReference type="OrthoDB" id="5305593at2759"/>
<proteinExistence type="predicted"/>
<comment type="caution">
    <text evidence="2">The sequence shown here is derived from an EMBL/GenBank/DDBJ whole genome shotgun (WGS) entry which is preliminary data.</text>
</comment>
<protein>
    <recommendedName>
        <fullName evidence="1">SnoaL-like domain-containing protein</fullName>
    </recommendedName>
</protein>